<dbReference type="Proteomes" id="UP000516046">
    <property type="component" value="Chromosome"/>
</dbReference>
<dbReference type="PANTHER" id="PTHR11228:SF7">
    <property type="entry name" value="PQQA PEPTIDE CYCLASE"/>
    <property type="match status" value="1"/>
</dbReference>
<dbReference type="InterPro" id="IPR007197">
    <property type="entry name" value="rSAM"/>
</dbReference>
<evidence type="ECO:0000313" key="7">
    <source>
        <dbReference type="Proteomes" id="UP000516046"/>
    </source>
</evidence>
<dbReference type="SUPFAM" id="SSF102114">
    <property type="entry name" value="Radical SAM enzymes"/>
    <property type="match status" value="1"/>
</dbReference>
<dbReference type="GO" id="GO:0051536">
    <property type="term" value="F:iron-sulfur cluster binding"/>
    <property type="evidence" value="ECO:0007669"/>
    <property type="project" value="UniProtKB-KW"/>
</dbReference>
<reference evidence="6 7" key="1">
    <citation type="submission" date="2020-08" db="EMBL/GenBank/DDBJ databases">
        <authorList>
            <person name="Ren C."/>
            <person name="Gu Y."/>
            <person name="Xu Y."/>
        </authorList>
    </citation>
    <scope>NUCLEOTIDE SEQUENCE [LARGE SCALE GENOMIC DNA]</scope>
    <source>
        <strain evidence="6 7">LBM18003</strain>
    </source>
</reference>
<proteinExistence type="predicted"/>
<keyword evidence="7" id="KW-1185">Reference proteome</keyword>
<dbReference type="Pfam" id="PF04055">
    <property type="entry name" value="Radical_SAM"/>
    <property type="match status" value="1"/>
</dbReference>
<dbReference type="Gene3D" id="3.20.20.70">
    <property type="entry name" value="Aldolase class I"/>
    <property type="match status" value="1"/>
</dbReference>
<evidence type="ECO:0000313" key="6">
    <source>
        <dbReference type="EMBL" id="QNO18432.1"/>
    </source>
</evidence>
<dbReference type="GO" id="GO:0003824">
    <property type="term" value="F:catalytic activity"/>
    <property type="evidence" value="ECO:0007669"/>
    <property type="project" value="InterPro"/>
</dbReference>
<dbReference type="AlphaFoldDB" id="A0A7G9WIC0"/>
<dbReference type="InterPro" id="IPR050377">
    <property type="entry name" value="Radical_SAM_PqqE_MftC-like"/>
</dbReference>
<dbReference type="InterPro" id="IPR023885">
    <property type="entry name" value="4Fe4S-binding_SPASM_dom"/>
</dbReference>
<keyword evidence="3" id="KW-0408">Iron</keyword>
<dbReference type="RefSeq" id="WP_212507495.1">
    <property type="nucleotide sequence ID" value="NZ_CP060696.1"/>
</dbReference>
<dbReference type="Gene3D" id="1.10.10.1150">
    <property type="entry name" value="Coenzyme PQQ synthesis protein D (PqqD)"/>
    <property type="match status" value="1"/>
</dbReference>
<dbReference type="GO" id="GO:0046872">
    <property type="term" value="F:metal ion binding"/>
    <property type="evidence" value="ECO:0007669"/>
    <property type="project" value="UniProtKB-KW"/>
</dbReference>
<keyword evidence="4" id="KW-0411">Iron-sulfur</keyword>
<evidence type="ECO:0000256" key="4">
    <source>
        <dbReference type="ARBA" id="ARBA00023014"/>
    </source>
</evidence>
<evidence type="ECO:0000256" key="3">
    <source>
        <dbReference type="ARBA" id="ARBA00023004"/>
    </source>
</evidence>
<dbReference type="EMBL" id="CP060696">
    <property type="protein sequence ID" value="QNO18432.1"/>
    <property type="molecule type" value="Genomic_DNA"/>
</dbReference>
<dbReference type="InterPro" id="IPR008792">
    <property type="entry name" value="PQQD"/>
</dbReference>
<dbReference type="KEGG" id="caml:H6X83_01910"/>
<dbReference type="SFLD" id="SFLDG01067">
    <property type="entry name" value="SPASM/twitch_domain_containing"/>
    <property type="match status" value="1"/>
</dbReference>
<dbReference type="InterPro" id="IPR041881">
    <property type="entry name" value="PqqD_sf"/>
</dbReference>
<dbReference type="SFLD" id="SFLDG01386">
    <property type="entry name" value="main_SPASM_domain-containing"/>
    <property type="match status" value="1"/>
</dbReference>
<evidence type="ECO:0000256" key="1">
    <source>
        <dbReference type="ARBA" id="ARBA00022691"/>
    </source>
</evidence>
<keyword evidence="1" id="KW-0949">S-adenosyl-L-methionine</keyword>
<dbReference type="InterPro" id="IPR058240">
    <property type="entry name" value="rSAM_sf"/>
</dbReference>
<evidence type="ECO:0000259" key="5">
    <source>
        <dbReference type="PROSITE" id="PS51918"/>
    </source>
</evidence>
<dbReference type="PROSITE" id="PS51918">
    <property type="entry name" value="RADICAL_SAM"/>
    <property type="match status" value="1"/>
</dbReference>
<dbReference type="PANTHER" id="PTHR11228">
    <property type="entry name" value="RADICAL SAM DOMAIN PROTEIN"/>
    <property type="match status" value="1"/>
</dbReference>
<dbReference type="CDD" id="cd01335">
    <property type="entry name" value="Radical_SAM"/>
    <property type="match status" value="1"/>
</dbReference>
<dbReference type="SFLD" id="SFLDS00029">
    <property type="entry name" value="Radical_SAM"/>
    <property type="match status" value="1"/>
</dbReference>
<organism evidence="6 7">
    <name type="scientific">Caproicibacterium amylolyticum</name>
    <dbReference type="NCBI Taxonomy" id="2766537"/>
    <lineage>
        <taxon>Bacteria</taxon>
        <taxon>Bacillati</taxon>
        <taxon>Bacillota</taxon>
        <taxon>Clostridia</taxon>
        <taxon>Eubacteriales</taxon>
        <taxon>Oscillospiraceae</taxon>
        <taxon>Caproicibacterium</taxon>
    </lineage>
</organism>
<dbReference type="Pfam" id="PF13186">
    <property type="entry name" value="SPASM"/>
    <property type="match status" value="1"/>
</dbReference>
<keyword evidence="2" id="KW-0479">Metal-binding</keyword>
<sequence>MSYIYFKPIPEIYICKLPQSTIYYLMCTNNPKTLPQKNPINEVAFDILTLCDGKHNFDSIVNIFTKKYNETPVNVENNIYQFINQLVNNYSFDLLKSSIPVNACPSIINEQNDYPTVATLEITNNCNLRCRHCYGSYGRELNQQLSLNQCKKIISDLATIKINILEITGGDPSVHPDISDIIRYALQQGIPKVMLLTNGVYMSNSLQRVLVENKNNIFVQIDLHSLDSSYFDWFTQSCGNLEKVKNNILTLTNEGVNIRVASIFTSKNINEIFQIAEWCHDSGVELYSPSIVTPLGRAETDSSSAAPLFLNENQVLIFNREIKKVNNYFPNMIIQPQNLNTNCGAIVSHVSINSAGLIKLCNMDTAKYFSIPLGNALKTSIKEIYDNNKKFLAVLRKTIAPYPESKFCKMCRYKIECGHCLLRSLKHFREIGTECKWYSNNKNGAKILPYIHFMEEN</sequence>
<accession>A0A7G9WIC0</accession>
<evidence type="ECO:0000256" key="2">
    <source>
        <dbReference type="ARBA" id="ARBA00022723"/>
    </source>
</evidence>
<protein>
    <submittedName>
        <fullName evidence="6">Radical SAM protein</fullName>
    </submittedName>
</protein>
<feature type="domain" description="Radical SAM core" evidence="5">
    <location>
        <begin position="112"/>
        <end position="330"/>
    </location>
</feature>
<dbReference type="InterPro" id="IPR013785">
    <property type="entry name" value="Aldolase_TIM"/>
</dbReference>
<dbReference type="Pfam" id="PF05402">
    <property type="entry name" value="PqqD"/>
    <property type="match status" value="1"/>
</dbReference>
<gene>
    <name evidence="6" type="ORF">H6X83_01910</name>
</gene>
<name>A0A7G9WIC0_9FIRM</name>